<keyword evidence="4" id="KW-1185">Reference proteome</keyword>
<dbReference type="PANTHER" id="PTHR48079">
    <property type="entry name" value="PROTEIN YEEZ"/>
    <property type="match status" value="1"/>
</dbReference>
<reference evidence="3" key="3">
    <citation type="journal article" date="2022" name="BMC Genomics">
        <title>Comparative genome analysis of mycobacteria focusing on tRNA and non-coding RNA.</title>
        <authorList>
            <person name="Behra P.R.K."/>
            <person name="Pettersson B.M.F."/>
            <person name="Ramesh M."/>
            <person name="Das S."/>
            <person name="Dasgupta S."/>
            <person name="Kirsebom L.A."/>
        </authorList>
    </citation>
    <scope>NUCLEOTIDE SEQUENCE</scope>
    <source>
        <strain evidence="3">DSM 44203</strain>
    </source>
</reference>
<dbReference type="Proteomes" id="UP001207528">
    <property type="component" value="Unassembled WGS sequence"/>
</dbReference>
<organism evidence="3 5">
    <name type="scientific">Mycolicibacterium novocastrense</name>
    <name type="common">Mycobacterium novocastrense</name>
    <dbReference type="NCBI Taxonomy" id="59813"/>
    <lineage>
        <taxon>Bacteria</taxon>
        <taxon>Bacillati</taxon>
        <taxon>Actinomycetota</taxon>
        <taxon>Actinomycetes</taxon>
        <taxon>Mycobacteriales</taxon>
        <taxon>Mycobacteriaceae</taxon>
        <taxon>Mycolicibacterium</taxon>
    </lineage>
</organism>
<dbReference type="Pfam" id="PF01370">
    <property type="entry name" value="Epimerase"/>
    <property type="match status" value="1"/>
</dbReference>
<comment type="caution">
    <text evidence="3">The sequence shown here is derived from an EMBL/GenBank/DDBJ whole genome shotgun (WGS) entry which is preliminary data.</text>
</comment>
<evidence type="ECO:0000259" key="1">
    <source>
        <dbReference type="Pfam" id="PF01370"/>
    </source>
</evidence>
<proteinExistence type="predicted"/>
<reference evidence="3" key="2">
    <citation type="submission" date="2020-07" db="EMBL/GenBank/DDBJ databases">
        <authorList>
            <person name="Pettersson B.M.F."/>
            <person name="Behra P.R.K."/>
            <person name="Ramesh M."/>
            <person name="Das S."/>
            <person name="Dasgupta S."/>
            <person name="Kirsebom L.A."/>
        </authorList>
    </citation>
    <scope>NUCLEOTIDE SEQUENCE</scope>
    <source>
        <strain evidence="3">DSM 44203</strain>
    </source>
</reference>
<accession>A0AAW5SR38</accession>
<dbReference type="InterPro" id="IPR051783">
    <property type="entry name" value="NAD(P)-dependent_oxidoreduct"/>
</dbReference>
<evidence type="ECO:0000313" key="2">
    <source>
        <dbReference type="EMBL" id="GAT08803.1"/>
    </source>
</evidence>
<sequence>MRVLVAGATSVPGLPLLRELNARGHEVIGLTRSPNKTGALAAAGARPVVADVFDADDIDKAVADIGPEVVVSLLTTLPKRGPMRVRDFEPARKLWGTGAPNLLAAAQRAGVRRVVAESVMFAYGYPTTGPALMDESDPYPGPAPIGGEAMLAALRGMEQKVLTSGEHSDTEGIVLRYGAFYGPGVPHDELFARMARWRLALDMGGGGIVSWIHIDDVAKATAAALDRGRGGQIYNIVDDRPQSFNGYIRELGDKLGRPRQLRIPRAAVKLAAPYGVTAFGDTWLPLSNAKAKAELGWTPVPRARRPRPAHA</sequence>
<dbReference type="Proteomes" id="UP000069773">
    <property type="component" value="Unassembled WGS sequence"/>
</dbReference>
<dbReference type="Gene3D" id="3.40.50.720">
    <property type="entry name" value="NAD(P)-binding Rossmann-like Domain"/>
    <property type="match status" value="1"/>
</dbReference>
<evidence type="ECO:0000313" key="4">
    <source>
        <dbReference type="Proteomes" id="UP000069773"/>
    </source>
</evidence>
<protein>
    <submittedName>
        <fullName evidence="3">NAD(P)-dependent oxidoreductase</fullName>
    </submittedName>
    <submittedName>
        <fullName evidence="2">Nucleoside-diphosphate-sugar epimerase</fullName>
    </submittedName>
</protein>
<dbReference type="SUPFAM" id="SSF51735">
    <property type="entry name" value="NAD(P)-binding Rossmann-fold domains"/>
    <property type="match status" value="1"/>
</dbReference>
<dbReference type="InterPro" id="IPR001509">
    <property type="entry name" value="Epimerase_deHydtase"/>
</dbReference>
<evidence type="ECO:0000313" key="5">
    <source>
        <dbReference type="Proteomes" id="UP001207528"/>
    </source>
</evidence>
<dbReference type="PANTHER" id="PTHR48079:SF6">
    <property type="entry name" value="NAD(P)-BINDING DOMAIN-CONTAINING PROTEIN-RELATED"/>
    <property type="match status" value="1"/>
</dbReference>
<dbReference type="GO" id="GO:0005737">
    <property type="term" value="C:cytoplasm"/>
    <property type="evidence" value="ECO:0007669"/>
    <property type="project" value="TreeGrafter"/>
</dbReference>
<dbReference type="InterPro" id="IPR036291">
    <property type="entry name" value="NAD(P)-bd_dom_sf"/>
</dbReference>
<gene>
    <name evidence="3" type="ORF">H7I77_22205</name>
    <name evidence="2" type="ORF">RMCN_1936</name>
</gene>
<dbReference type="EMBL" id="BCTA01000026">
    <property type="protein sequence ID" value="GAT08803.1"/>
    <property type="molecule type" value="Genomic_DNA"/>
</dbReference>
<reference evidence="2 4" key="1">
    <citation type="journal article" date="2016" name="Genome Announc.">
        <title>Draft Genome Sequences of Five Rapidly Growing Mycobacterium Species, M. thermoresistibile, M. fortuitum subsp. acetamidolyticum, M. canariasense, M. brisbanense, and M. novocastrense.</title>
        <authorList>
            <person name="Katahira K."/>
            <person name="Ogura Y."/>
            <person name="Gotoh Y."/>
            <person name="Hayashi T."/>
        </authorList>
    </citation>
    <scope>NUCLEOTIDE SEQUENCE [LARGE SCALE GENOMIC DNA]</scope>
    <source>
        <strain evidence="2 4">JCM18114</strain>
    </source>
</reference>
<dbReference type="RefSeq" id="WP_067388651.1">
    <property type="nucleotide sequence ID" value="NZ_BCTA01000026.1"/>
</dbReference>
<evidence type="ECO:0000313" key="3">
    <source>
        <dbReference type="EMBL" id="MCV7026030.1"/>
    </source>
</evidence>
<dbReference type="EMBL" id="JACKTI010000058">
    <property type="protein sequence ID" value="MCV7026030.1"/>
    <property type="molecule type" value="Genomic_DNA"/>
</dbReference>
<dbReference type="AlphaFoldDB" id="A0AAW5SR38"/>
<name>A0AAW5SR38_MYCNV</name>
<dbReference type="GO" id="GO:0004029">
    <property type="term" value="F:aldehyde dehydrogenase (NAD+) activity"/>
    <property type="evidence" value="ECO:0007669"/>
    <property type="project" value="TreeGrafter"/>
</dbReference>
<feature type="domain" description="NAD-dependent epimerase/dehydratase" evidence="1">
    <location>
        <begin position="3"/>
        <end position="236"/>
    </location>
</feature>